<sequence>MKDVLKRYDPFVGMVLPMELDIKVSERPSGKEVVMRANNFVGIQRSAARSVLLMLSWWIRIIKLVLQTFGVTVVIIVASIDDVQKQFSSYAREEATLSTHLKLENCVAYTAESLLRTSDIRSKGDSARIIESSLRPQLTKTLSNFYLFFNKEQMPYYINGAQADGDNSVAK</sequence>
<dbReference type="VEuPathDB" id="VectorBase:GAUT012648"/>
<dbReference type="EnsemblMetazoa" id="GAUT012648-RA">
    <property type="protein sequence ID" value="GAUT012648-PA"/>
    <property type="gene ID" value="GAUT012648"/>
</dbReference>
<reference evidence="2" key="1">
    <citation type="submission" date="2020-05" db="UniProtKB">
        <authorList>
            <consortium name="EnsemblMetazoa"/>
        </authorList>
    </citation>
    <scope>IDENTIFICATION</scope>
    <source>
        <strain evidence="2">TTRI</strain>
    </source>
</reference>
<accession>A0A1A9UR28</accession>
<name>A0A1A9UR28_GLOAU</name>
<keyword evidence="1" id="KW-1133">Transmembrane helix</keyword>
<evidence type="ECO:0000313" key="2">
    <source>
        <dbReference type="EnsemblMetazoa" id="GAUT012648-PA"/>
    </source>
</evidence>
<organism evidence="2 3">
    <name type="scientific">Glossina austeni</name>
    <name type="common">Savannah tsetse fly</name>
    <dbReference type="NCBI Taxonomy" id="7395"/>
    <lineage>
        <taxon>Eukaryota</taxon>
        <taxon>Metazoa</taxon>
        <taxon>Ecdysozoa</taxon>
        <taxon>Arthropoda</taxon>
        <taxon>Hexapoda</taxon>
        <taxon>Insecta</taxon>
        <taxon>Pterygota</taxon>
        <taxon>Neoptera</taxon>
        <taxon>Endopterygota</taxon>
        <taxon>Diptera</taxon>
        <taxon>Brachycera</taxon>
        <taxon>Muscomorpha</taxon>
        <taxon>Hippoboscoidea</taxon>
        <taxon>Glossinidae</taxon>
        <taxon>Glossina</taxon>
    </lineage>
</organism>
<keyword evidence="1" id="KW-0812">Transmembrane</keyword>
<dbReference type="AlphaFoldDB" id="A0A1A9UR28"/>
<feature type="transmembrane region" description="Helical" evidence="1">
    <location>
        <begin position="57"/>
        <end position="80"/>
    </location>
</feature>
<proteinExistence type="predicted"/>
<keyword evidence="1" id="KW-0472">Membrane</keyword>
<evidence type="ECO:0000256" key="1">
    <source>
        <dbReference type="SAM" id="Phobius"/>
    </source>
</evidence>
<evidence type="ECO:0000313" key="3">
    <source>
        <dbReference type="Proteomes" id="UP000078200"/>
    </source>
</evidence>
<dbReference type="Proteomes" id="UP000078200">
    <property type="component" value="Unassembled WGS sequence"/>
</dbReference>
<protein>
    <submittedName>
        <fullName evidence="2">Uncharacterized protein</fullName>
    </submittedName>
</protein>
<keyword evidence="3" id="KW-1185">Reference proteome</keyword>